<dbReference type="AlphaFoldDB" id="A0A853F4K6"/>
<dbReference type="InterPro" id="IPR028994">
    <property type="entry name" value="Integrin_alpha_N"/>
</dbReference>
<dbReference type="SUPFAM" id="SSF69318">
    <property type="entry name" value="Integrin alpha N-terminal domain"/>
    <property type="match status" value="1"/>
</dbReference>
<dbReference type="InterPro" id="IPR013517">
    <property type="entry name" value="FG-GAP"/>
</dbReference>
<sequence>MDVGGYSTPNLADIDGDGKMDLVMGELMAP</sequence>
<evidence type="ECO:0000313" key="2">
    <source>
        <dbReference type="EMBL" id="NYT27941.1"/>
    </source>
</evidence>
<dbReference type="EMBL" id="JACCHT010000002">
    <property type="protein sequence ID" value="NYT27941.1"/>
    <property type="molecule type" value="Genomic_DNA"/>
</dbReference>
<dbReference type="Proteomes" id="UP000568751">
    <property type="component" value="Unassembled WGS sequence"/>
</dbReference>
<dbReference type="Pfam" id="PF01839">
    <property type="entry name" value="FG-GAP"/>
    <property type="match status" value="1"/>
</dbReference>
<gene>
    <name evidence="2" type="ORF">H0A76_08620</name>
</gene>
<reference evidence="2 3" key="1">
    <citation type="submission" date="2020-05" db="EMBL/GenBank/DDBJ databases">
        <title>Horizontal transmission and recombination maintain forever young bacterial symbiont genomes.</title>
        <authorList>
            <person name="Russell S.L."/>
            <person name="Pepper-Tunick E."/>
            <person name="Svedberg J."/>
            <person name="Byrne A."/>
            <person name="Ruelas Castillo J."/>
            <person name="Vollmers C."/>
            <person name="Beinart R.A."/>
            <person name="Corbett-Detig R."/>
        </authorList>
    </citation>
    <scope>NUCLEOTIDE SEQUENCE [LARGE SCALE GENOMIC DNA]</scope>
    <source>
        <strain evidence="2">455</strain>
    </source>
</reference>
<name>A0A853F4K6_9GAMM</name>
<organism evidence="2 3">
    <name type="scientific">Candidatus Thiodubiliella endoseptemdiera</name>
    <dbReference type="NCBI Taxonomy" id="2738886"/>
    <lineage>
        <taxon>Bacteria</taxon>
        <taxon>Pseudomonadati</taxon>
        <taxon>Pseudomonadota</taxon>
        <taxon>Gammaproteobacteria</taxon>
        <taxon>Candidatus Pseudothioglobaceae</taxon>
        <taxon>Candidatus Thiodubiliella</taxon>
    </lineage>
</organism>
<keyword evidence="1" id="KW-0732">Signal</keyword>
<protein>
    <submittedName>
        <fullName evidence="2">FG-GAP repeat protein</fullName>
    </submittedName>
</protein>
<proteinExistence type="predicted"/>
<evidence type="ECO:0000313" key="3">
    <source>
        <dbReference type="Proteomes" id="UP000568751"/>
    </source>
</evidence>
<comment type="caution">
    <text evidence="2">The sequence shown here is derived from an EMBL/GenBank/DDBJ whole genome shotgun (WGS) entry which is preliminary data.</text>
</comment>
<accession>A0A853F4K6</accession>
<evidence type="ECO:0000256" key="1">
    <source>
        <dbReference type="ARBA" id="ARBA00022729"/>
    </source>
</evidence>